<dbReference type="RefSeq" id="WP_021069524.1">
    <property type="nucleotide sequence ID" value="NZ_ATDL01000009.1"/>
</dbReference>
<dbReference type="OrthoDB" id="1033173at2"/>
<reference evidence="1 2" key="1">
    <citation type="journal article" date="2013" name="Genome Announc.">
        <title>The Draft Genome Sequence of Sphingomonas paucimobilis Strain HER1398 (Proteobacteria), Host to the Giant PAU Phage, Indicates That It Is a Member of the Genus Sphingobacterium (Bacteroidetes).</title>
        <authorList>
            <person name="White R.A.III."/>
            <person name="Suttle C.A."/>
        </authorList>
    </citation>
    <scope>NUCLEOTIDE SEQUENCE [LARGE SCALE GENOMIC DNA]</scope>
    <source>
        <strain evidence="1 2">HER1398</strain>
    </source>
</reference>
<dbReference type="Gene3D" id="3.40.30.10">
    <property type="entry name" value="Glutaredoxin"/>
    <property type="match status" value="1"/>
</dbReference>
<protein>
    <recommendedName>
        <fullName evidence="3">DUF1573 domain-containing protein</fullName>
    </recommendedName>
</protein>
<name>U2HEG5_9SPHI</name>
<dbReference type="PATRIC" id="fig|1346330.5.peg.1345"/>
<dbReference type="Pfam" id="PF07610">
    <property type="entry name" value="DUF1573"/>
    <property type="match status" value="1"/>
</dbReference>
<dbReference type="InterPro" id="IPR013783">
    <property type="entry name" value="Ig-like_fold"/>
</dbReference>
<dbReference type="Gene3D" id="2.60.40.10">
    <property type="entry name" value="Immunoglobulins"/>
    <property type="match status" value="1"/>
</dbReference>
<dbReference type="PANTHER" id="PTHR37833:SF1">
    <property type="entry name" value="SIGNAL PEPTIDE PROTEIN"/>
    <property type="match status" value="1"/>
</dbReference>
<evidence type="ECO:0008006" key="3">
    <source>
        <dbReference type="Google" id="ProtNLM"/>
    </source>
</evidence>
<dbReference type="AlphaFoldDB" id="U2HEG5"/>
<dbReference type="Proteomes" id="UP000016584">
    <property type="component" value="Unassembled WGS sequence"/>
</dbReference>
<comment type="caution">
    <text evidence="1">The sequence shown here is derived from an EMBL/GenBank/DDBJ whole genome shotgun (WGS) entry which is preliminary data.</text>
</comment>
<proteinExistence type="predicted"/>
<dbReference type="STRING" id="1346330.M472_15390"/>
<dbReference type="EMBL" id="ATDL01000009">
    <property type="protein sequence ID" value="ERJ60146.1"/>
    <property type="molecule type" value="Genomic_DNA"/>
</dbReference>
<organism evidence="1 2">
    <name type="scientific">Sphingobacterium paucimobilis HER1398</name>
    <dbReference type="NCBI Taxonomy" id="1346330"/>
    <lineage>
        <taxon>Bacteria</taxon>
        <taxon>Pseudomonadati</taxon>
        <taxon>Bacteroidota</taxon>
        <taxon>Sphingobacteriia</taxon>
        <taxon>Sphingobacteriales</taxon>
        <taxon>Sphingobacteriaceae</taxon>
        <taxon>Sphingobacterium</taxon>
    </lineage>
</organism>
<sequence length="306" mass="34353">MCEYFEADLIRDEAFARSVYKDYIIQRINSNQVGDQWLSRILNTPGVPIYVFLDRDLQVQAIKGGMLRKEQTQQILQQIQTGKDYVDTAYQYGKDESVKLAAIRDYLGRQLYAQYVMDLFAVGGPVDARHGHLEDELLKNNAVYPSFYNNYLLSQYKLYLGDTIMAKQYADVALKDTDPATLYFNGSLRVELKTLLNKDYSVYDDPYIGIDRSEIQLGNVAQGKTIDIPLRVKNMGNKPLQIGDVFTSCGCTVAEVPSDEIASGTEADVRIKITPTGLGAFAHAVVLRSNAINTPLQLYIKGTTID</sequence>
<evidence type="ECO:0000313" key="1">
    <source>
        <dbReference type="EMBL" id="ERJ60146.1"/>
    </source>
</evidence>
<gene>
    <name evidence="1" type="ORF">M472_15390</name>
</gene>
<dbReference type="InterPro" id="IPR011467">
    <property type="entry name" value="DUF1573"/>
</dbReference>
<accession>U2HEG5</accession>
<keyword evidence="2" id="KW-1185">Reference proteome</keyword>
<evidence type="ECO:0000313" key="2">
    <source>
        <dbReference type="Proteomes" id="UP000016584"/>
    </source>
</evidence>
<dbReference type="PANTHER" id="PTHR37833">
    <property type="entry name" value="LIPOPROTEIN-RELATED"/>
    <property type="match status" value="1"/>
</dbReference>